<dbReference type="PANTHER" id="PTHR33070:SF115">
    <property type="entry name" value="T23E18.15"/>
    <property type="match status" value="1"/>
</dbReference>
<name>A0AAV2ECZ8_9ROSI</name>
<dbReference type="GO" id="GO:0048364">
    <property type="term" value="P:root development"/>
    <property type="evidence" value="ECO:0007669"/>
    <property type="project" value="InterPro"/>
</dbReference>
<dbReference type="Proteomes" id="UP001497516">
    <property type="component" value="Chromosome 4"/>
</dbReference>
<evidence type="ECO:0000313" key="1">
    <source>
        <dbReference type="EMBL" id="CAL1383709.1"/>
    </source>
</evidence>
<protein>
    <submittedName>
        <fullName evidence="1">Uncharacterized protein</fullName>
    </submittedName>
</protein>
<dbReference type="PANTHER" id="PTHR33070">
    <property type="entry name" value="OS06G0725500 PROTEIN"/>
    <property type="match status" value="1"/>
</dbReference>
<dbReference type="EMBL" id="OZ034817">
    <property type="protein sequence ID" value="CAL1383709.1"/>
    <property type="molecule type" value="Genomic_DNA"/>
</dbReference>
<organism evidence="1 2">
    <name type="scientific">Linum trigynum</name>
    <dbReference type="NCBI Taxonomy" id="586398"/>
    <lineage>
        <taxon>Eukaryota</taxon>
        <taxon>Viridiplantae</taxon>
        <taxon>Streptophyta</taxon>
        <taxon>Embryophyta</taxon>
        <taxon>Tracheophyta</taxon>
        <taxon>Spermatophyta</taxon>
        <taxon>Magnoliopsida</taxon>
        <taxon>eudicotyledons</taxon>
        <taxon>Gunneridae</taxon>
        <taxon>Pentapetalae</taxon>
        <taxon>rosids</taxon>
        <taxon>fabids</taxon>
        <taxon>Malpighiales</taxon>
        <taxon>Linaceae</taxon>
        <taxon>Linum</taxon>
    </lineage>
</organism>
<accession>A0AAV2ECZ8</accession>
<keyword evidence="2" id="KW-1185">Reference proteome</keyword>
<gene>
    <name evidence="1" type="ORF">LTRI10_LOCUS24967</name>
</gene>
<dbReference type="Pfam" id="PF03087">
    <property type="entry name" value="BPS1"/>
    <property type="match status" value="1"/>
</dbReference>
<proteinExistence type="predicted"/>
<dbReference type="AlphaFoldDB" id="A0AAV2ECZ8"/>
<dbReference type="GO" id="GO:0048367">
    <property type="term" value="P:shoot system development"/>
    <property type="evidence" value="ECO:0007669"/>
    <property type="project" value="InterPro"/>
</dbReference>
<evidence type="ECO:0000313" key="2">
    <source>
        <dbReference type="Proteomes" id="UP001497516"/>
    </source>
</evidence>
<reference evidence="1 2" key="1">
    <citation type="submission" date="2024-04" db="EMBL/GenBank/DDBJ databases">
        <authorList>
            <person name="Fracassetti M."/>
        </authorList>
    </citation>
    <scope>NUCLEOTIDE SEQUENCE [LARGE SCALE GENOMIC DNA]</scope>
</reference>
<dbReference type="InterPro" id="IPR004320">
    <property type="entry name" value="BPS1_pln"/>
</dbReference>
<sequence>MASACHVRSISLPSRPHQSTLDVDIQLERLRSSQSASLPSNLSGLKDLYESIDNFLQLQATQKEILKELQSSLRRKRGSESVEAYMAAKKQLSTEICKCLTNLKSSQKNCTSSQEKDSSVAVGTLRQAEEACSEIFESLLAMISCSNPKTKRWSLVSKLLHSKRISSCEGESNGINQVVKMERELMALRSSKEMSCGELKNLLKSLERIELTIQEVEEELGCVYKLLVKTRVSILNILSR</sequence>